<proteinExistence type="predicted"/>
<organism evidence="1 2">
    <name type="scientific">Helicobacter cholecystus</name>
    <dbReference type="NCBI Taxonomy" id="45498"/>
    <lineage>
        <taxon>Bacteria</taxon>
        <taxon>Pseudomonadati</taxon>
        <taxon>Campylobacterota</taxon>
        <taxon>Epsilonproteobacteria</taxon>
        <taxon>Campylobacterales</taxon>
        <taxon>Helicobacteraceae</taxon>
        <taxon>Helicobacter</taxon>
    </lineage>
</organism>
<name>A0A3D8IX82_9HELI</name>
<evidence type="ECO:0000313" key="2">
    <source>
        <dbReference type="Proteomes" id="UP000257067"/>
    </source>
</evidence>
<keyword evidence="2" id="KW-1185">Reference proteome</keyword>
<reference evidence="1 2" key="1">
    <citation type="submission" date="2018-04" db="EMBL/GenBank/DDBJ databases">
        <title>Novel Campyloabacter and Helicobacter Species and Strains.</title>
        <authorList>
            <person name="Mannion A.J."/>
            <person name="Shen Z."/>
            <person name="Fox J.G."/>
        </authorList>
    </citation>
    <scope>NUCLEOTIDE SEQUENCE [LARGE SCALE GENOMIC DNA]</scope>
    <source>
        <strain evidence="1 2">ATCC 700242</strain>
    </source>
</reference>
<dbReference type="EMBL" id="NXLU01000001">
    <property type="protein sequence ID" value="RDU69889.1"/>
    <property type="molecule type" value="Genomic_DNA"/>
</dbReference>
<gene>
    <name evidence="1" type="ORF">CQA62_00295</name>
</gene>
<protein>
    <recommendedName>
        <fullName evidence="3">Outer membrane protein</fullName>
    </recommendedName>
</protein>
<dbReference type="OrthoDB" id="5319022at2"/>
<dbReference type="RefSeq" id="WP_104723546.1">
    <property type="nucleotide sequence ID" value="NZ_FZNE01000002.1"/>
</dbReference>
<sequence length="368" mass="42058">MILRLFLVLLLSTFLYSSEIGEAFRAGKAKGHVGSLIDADFVGDGTYLDLSASLAYESGNFYGYKFYISGWLNPKLYEMNRGWRENKTWLEFPELGIRFFNNRLNFGFDAGRFSYTRDWIKNYVQGASFYHAPTQDIDYEITWINRAATIEYYKVQMFHGAENWLGGLWVSGNFKIPNTTVVVTPYIYSVADLFWASAAKGSMNFYFPTISGNLEARATLLFYVAYHNRKFRGDSVMYWSDLIWKDTRNRFEAGGGMMAVSSYGVKDIDVFGQNTDFINTTGIFEGNMITLYAFGKLNFKYDISLKTSLRTSISTQGGTIIGFEAQTGYYPIKNLKLGLDLTMVSGANKFPQIQGDQYGMRTYVQFFY</sequence>
<evidence type="ECO:0008006" key="3">
    <source>
        <dbReference type="Google" id="ProtNLM"/>
    </source>
</evidence>
<comment type="caution">
    <text evidence="1">The sequence shown here is derived from an EMBL/GenBank/DDBJ whole genome shotgun (WGS) entry which is preliminary data.</text>
</comment>
<dbReference type="Proteomes" id="UP000257067">
    <property type="component" value="Unassembled WGS sequence"/>
</dbReference>
<evidence type="ECO:0000313" key="1">
    <source>
        <dbReference type="EMBL" id="RDU69889.1"/>
    </source>
</evidence>
<dbReference type="AlphaFoldDB" id="A0A3D8IX82"/>
<accession>A0A3D8IX82</accession>